<organism evidence="4 5">
    <name type="scientific">Leptospira fainei serovar Hurstbridge str. BUT 6</name>
    <dbReference type="NCBI Taxonomy" id="1193011"/>
    <lineage>
        <taxon>Bacteria</taxon>
        <taxon>Pseudomonadati</taxon>
        <taxon>Spirochaetota</taxon>
        <taxon>Spirochaetia</taxon>
        <taxon>Leptospirales</taxon>
        <taxon>Leptospiraceae</taxon>
        <taxon>Leptospira</taxon>
    </lineage>
</organism>
<reference evidence="4" key="1">
    <citation type="submission" date="2013-04" db="EMBL/GenBank/DDBJ databases">
        <authorList>
            <person name="Harkins D.M."/>
            <person name="Durkin A.S."/>
            <person name="Selengut J.D."/>
            <person name="Sanka R."/>
            <person name="DePew J."/>
            <person name="Purushe J."/>
            <person name="Ahmed A."/>
            <person name="van der Linden H."/>
            <person name="Goris M.G.A."/>
            <person name="Hartskeerl R.A."/>
            <person name="Vinetz J.M."/>
            <person name="Sutton G.G."/>
            <person name="Nelson W.C."/>
            <person name="Fouts D.E."/>
        </authorList>
    </citation>
    <scope>NUCLEOTIDE SEQUENCE [LARGE SCALE GENOMIC DNA]</scope>
    <source>
        <strain evidence="4">BUT 6</strain>
    </source>
</reference>
<feature type="binding site" evidence="3">
    <location>
        <position position="50"/>
    </location>
    <ligand>
        <name>a divalent metal cation</name>
        <dbReference type="ChEBI" id="CHEBI:60240"/>
    </ligand>
</feature>
<dbReference type="PANTHER" id="PTHR37302">
    <property type="entry name" value="SLR1116 PROTEIN"/>
    <property type="match status" value="1"/>
</dbReference>
<dbReference type="RefSeq" id="WP_016549353.1">
    <property type="nucleotide sequence ID" value="NZ_AKWZ02000010.1"/>
</dbReference>
<feature type="binding site" evidence="3">
    <location>
        <position position="139"/>
    </location>
    <ligand>
        <name>a divalent metal cation</name>
        <dbReference type="ChEBI" id="CHEBI:60240"/>
    </ligand>
</feature>
<keyword evidence="2 3" id="KW-0479">Metal-binding</keyword>
<keyword evidence="5" id="KW-1185">Reference proteome</keyword>
<feature type="binding site" evidence="3">
    <location>
        <position position="135"/>
    </location>
    <ligand>
        <name>a divalent metal cation</name>
        <dbReference type="ChEBI" id="CHEBI:60240"/>
    </ligand>
</feature>
<dbReference type="AlphaFoldDB" id="S3UR24"/>
<dbReference type="OrthoDB" id="119432at2"/>
<comment type="caution">
    <text evidence="4">The sequence shown here is derived from an EMBL/GenBank/DDBJ whole genome shotgun (WGS) entry which is preliminary data.</text>
</comment>
<dbReference type="GO" id="GO:0046872">
    <property type="term" value="F:metal ion binding"/>
    <property type="evidence" value="ECO:0007669"/>
    <property type="project" value="UniProtKB-KW"/>
</dbReference>
<dbReference type="STRING" id="1193011.LEP1GSC058_2756"/>
<evidence type="ECO:0000313" key="4">
    <source>
        <dbReference type="EMBL" id="EPG72856.1"/>
    </source>
</evidence>
<proteinExistence type="inferred from homology"/>
<gene>
    <name evidence="4" type="ORF">LEP1GSC058_2756</name>
</gene>
<dbReference type="PANTHER" id="PTHR37302:SF1">
    <property type="entry name" value="PROTEIN DINB"/>
    <property type="match status" value="1"/>
</dbReference>
<dbReference type="InterPro" id="IPR034660">
    <property type="entry name" value="DinB/YfiT-like"/>
</dbReference>
<sequence length="169" mass="20093">MIQVEYCKAMSLYNSWQNDSLLIVCASLKAEEWEADKRIFFGSIANTWNHLVLMDLAWLDRFQKRPVQITNFKERVFSSFDELAEKRRELDKSISNWTQEVSTEFLMQDLTFYSFMYSKEVTLPVWLLVTHFFNHQTHHRSQISTALFQSGFDYGVTDIPWNPIYHAES</sequence>
<dbReference type="SUPFAM" id="SSF109854">
    <property type="entry name" value="DinB/YfiT-like putative metalloenzymes"/>
    <property type="match status" value="1"/>
</dbReference>
<dbReference type="EMBL" id="AKWZ02000010">
    <property type="protein sequence ID" value="EPG72856.1"/>
    <property type="molecule type" value="Genomic_DNA"/>
</dbReference>
<comment type="similarity">
    <text evidence="1">Belongs to the DinB family.</text>
</comment>
<dbReference type="InterPro" id="IPR007837">
    <property type="entry name" value="DinB"/>
</dbReference>
<accession>S3UR24</accession>
<evidence type="ECO:0000256" key="1">
    <source>
        <dbReference type="ARBA" id="ARBA00008635"/>
    </source>
</evidence>
<dbReference type="Proteomes" id="UP000014540">
    <property type="component" value="Unassembled WGS sequence"/>
</dbReference>
<evidence type="ECO:0000256" key="2">
    <source>
        <dbReference type="ARBA" id="ARBA00022723"/>
    </source>
</evidence>
<dbReference type="Gene3D" id="1.20.120.450">
    <property type="entry name" value="dinb family like domain"/>
    <property type="match status" value="1"/>
</dbReference>
<protein>
    <submittedName>
        <fullName evidence="4">DinB family protein</fullName>
    </submittedName>
</protein>
<dbReference type="Pfam" id="PF05163">
    <property type="entry name" value="DinB"/>
    <property type="match status" value="1"/>
</dbReference>
<evidence type="ECO:0000313" key="5">
    <source>
        <dbReference type="Proteomes" id="UP000014540"/>
    </source>
</evidence>
<name>S3UR24_9LEPT</name>
<evidence type="ECO:0000256" key="3">
    <source>
        <dbReference type="PIRSR" id="PIRSR607837-1"/>
    </source>
</evidence>